<dbReference type="Pfam" id="PF18603">
    <property type="entry name" value="LAL_C2"/>
    <property type="match status" value="1"/>
</dbReference>
<evidence type="ECO:0000256" key="2">
    <source>
        <dbReference type="ARBA" id="ARBA00022741"/>
    </source>
</evidence>
<dbReference type="PANTHER" id="PTHR43585:SF2">
    <property type="entry name" value="ATP-GRASP ENZYME FSQD"/>
    <property type="match status" value="1"/>
</dbReference>
<dbReference type="RefSeq" id="WP_053584247.1">
    <property type="nucleotide sequence ID" value="NZ_LGRV01000003.1"/>
</dbReference>
<comment type="caution">
    <text evidence="6">The sequence shown here is derived from an EMBL/GenBank/DDBJ whole genome shotgun (WGS) entry which is preliminary data.</text>
</comment>
<reference evidence="7" key="1">
    <citation type="submission" date="2015-07" db="EMBL/GenBank/DDBJ databases">
        <title>Fjat-14205 dsm 2895.</title>
        <authorList>
            <person name="Liu B."/>
            <person name="Wang J."/>
            <person name="Zhu Y."/>
            <person name="Liu G."/>
            <person name="Chen Q."/>
            <person name="Chen Z."/>
            <person name="Lan J."/>
            <person name="Che J."/>
            <person name="Ge C."/>
            <person name="Shi H."/>
            <person name="Pan Z."/>
            <person name="Liu X."/>
        </authorList>
    </citation>
    <scope>NUCLEOTIDE SEQUENCE [LARGE SCALE GENOMIC DNA]</scope>
    <source>
        <strain evidence="7">DSM 25560</strain>
    </source>
</reference>
<dbReference type="InterPro" id="IPR052032">
    <property type="entry name" value="ATP-dep_AA_Ligase"/>
</dbReference>
<dbReference type="Gene3D" id="3.30.470.20">
    <property type="entry name" value="ATP-grasp fold, B domain"/>
    <property type="match status" value="1"/>
</dbReference>
<evidence type="ECO:0000313" key="6">
    <source>
        <dbReference type="EMBL" id="KOS69378.1"/>
    </source>
</evidence>
<dbReference type="InterPro" id="IPR016185">
    <property type="entry name" value="PreATP-grasp_dom_sf"/>
</dbReference>
<evidence type="ECO:0000259" key="5">
    <source>
        <dbReference type="PROSITE" id="PS50975"/>
    </source>
</evidence>
<evidence type="ECO:0000256" key="4">
    <source>
        <dbReference type="PROSITE-ProRule" id="PRU00409"/>
    </source>
</evidence>
<name>A0ABR5K380_9BACI</name>
<gene>
    <name evidence="6" type="ORF">AEA09_12960</name>
</gene>
<dbReference type="Pfam" id="PF13535">
    <property type="entry name" value="ATP-grasp_4"/>
    <property type="match status" value="1"/>
</dbReference>
<keyword evidence="3 4" id="KW-0067">ATP-binding</keyword>
<keyword evidence="7" id="KW-1185">Reference proteome</keyword>
<evidence type="ECO:0000256" key="3">
    <source>
        <dbReference type="ARBA" id="ARBA00022840"/>
    </source>
</evidence>
<evidence type="ECO:0000313" key="7">
    <source>
        <dbReference type="Proteomes" id="UP000050668"/>
    </source>
</evidence>
<protein>
    <submittedName>
        <fullName evidence="6">Carbamoyl-phosphate-synthetase</fullName>
    </submittedName>
</protein>
<dbReference type="Gene3D" id="3.40.50.20">
    <property type="match status" value="1"/>
</dbReference>
<evidence type="ECO:0000256" key="1">
    <source>
        <dbReference type="ARBA" id="ARBA00022598"/>
    </source>
</evidence>
<dbReference type="PANTHER" id="PTHR43585">
    <property type="entry name" value="FUMIPYRROLE BIOSYNTHESIS PROTEIN C"/>
    <property type="match status" value="1"/>
</dbReference>
<sequence>MKKLLLLGGDYYQIPAIKKARELGHCVITCDYTEENPGHQYANEYYNVSYTDKEAILGLAKSLKIDGIFCFSTDGAAPTAAYVAEKLGLATNPYKSVEIVSNKDKFRAFLKENNFNVPRAKGYHSYEEAKADFHNYKMPVMIKPVDSSASRGVSKINSLDLLQEKVEIALKFSQGKRFIIEEFVENYGYQVEGDGFSVDGQLVFRCFANGHFLSKSINPVNPFAPTGPSWPSNMPEHIQKKIHDEIQRLLTLLNMKTGAYNFDIQIDDQENIYLLDMGARNGGHLIPLVTKYATGVDMIEYTIKAALGEDCRDLKMVEPHGYWSSYLLNSQNSGTFKGIEIDDEFKKNNIVEYDLTVKIGDKISAYTGSHTKLGTMVLKFNSMEEMLEKMDNMASWVKIIVEDSLVKNS</sequence>
<proteinExistence type="predicted"/>
<dbReference type="SUPFAM" id="SSF56059">
    <property type="entry name" value="Glutathione synthetase ATP-binding domain-like"/>
    <property type="match status" value="1"/>
</dbReference>
<dbReference type="SUPFAM" id="SSF52440">
    <property type="entry name" value="PreATP-grasp domain"/>
    <property type="match status" value="1"/>
</dbReference>
<organism evidence="6 7">
    <name type="scientific">Lysinibacillus contaminans</name>
    <dbReference type="NCBI Taxonomy" id="1293441"/>
    <lineage>
        <taxon>Bacteria</taxon>
        <taxon>Bacillati</taxon>
        <taxon>Bacillota</taxon>
        <taxon>Bacilli</taxon>
        <taxon>Bacillales</taxon>
        <taxon>Bacillaceae</taxon>
        <taxon>Lysinibacillus</taxon>
    </lineage>
</organism>
<accession>A0ABR5K380</accession>
<keyword evidence="2 4" id="KW-0547">Nucleotide-binding</keyword>
<dbReference type="Gene3D" id="3.30.1490.20">
    <property type="entry name" value="ATP-grasp fold, A domain"/>
    <property type="match status" value="1"/>
</dbReference>
<dbReference type="InterPro" id="IPR040570">
    <property type="entry name" value="LAL_C2"/>
</dbReference>
<dbReference type="EMBL" id="LGRV01000003">
    <property type="protein sequence ID" value="KOS69378.1"/>
    <property type="molecule type" value="Genomic_DNA"/>
</dbReference>
<keyword evidence="1" id="KW-0436">Ligase</keyword>
<dbReference type="Proteomes" id="UP000050668">
    <property type="component" value="Unassembled WGS sequence"/>
</dbReference>
<feature type="domain" description="ATP-grasp" evidence="5">
    <location>
        <begin position="107"/>
        <end position="307"/>
    </location>
</feature>
<dbReference type="PROSITE" id="PS50975">
    <property type="entry name" value="ATP_GRASP"/>
    <property type="match status" value="1"/>
</dbReference>
<dbReference type="InterPro" id="IPR013815">
    <property type="entry name" value="ATP_grasp_subdomain_1"/>
</dbReference>
<dbReference type="InterPro" id="IPR011761">
    <property type="entry name" value="ATP-grasp"/>
</dbReference>